<dbReference type="KEGG" id="pvw:HU752_014760"/>
<dbReference type="Proteomes" id="UP000634530">
    <property type="component" value="Chromosome"/>
</dbReference>
<reference evidence="2 3" key="2">
    <citation type="journal article" date="2021" name="Microorganisms">
        <title>The Ever-Expanding Pseudomonas Genus: Description of 43 New Species and Partition of the Pseudomonas putida Group.</title>
        <authorList>
            <person name="Girard L."/>
            <person name="Lood C."/>
            <person name="Hofte M."/>
            <person name="Vandamme P."/>
            <person name="Rokni-Zadeh H."/>
            <person name="van Noort V."/>
            <person name="Lavigne R."/>
            <person name="De Mot R."/>
        </authorList>
    </citation>
    <scope>NUCLEOTIDE SEQUENCE [LARGE SCALE GENOMIC DNA]</scope>
    <source>
        <strain evidence="2 3">RW8P3</strain>
    </source>
</reference>
<dbReference type="AlphaFoldDB" id="A0A9E6PQA8"/>
<keyword evidence="3" id="KW-1185">Reference proteome</keyword>
<evidence type="ECO:0000313" key="2">
    <source>
        <dbReference type="EMBL" id="QXI31117.1"/>
    </source>
</evidence>
<reference evidence="2 3" key="1">
    <citation type="journal article" date="2020" name="Microorganisms">
        <title>Reliable Identification of Environmental Pseudomonas Isolates Using the rpoD Gene.</title>
        <authorList>
            <consortium name="The Broad Institute Genome Sequencing Platform"/>
            <person name="Girard L."/>
            <person name="Lood C."/>
            <person name="Rokni-Zadeh H."/>
            <person name="van Noort V."/>
            <person name="Lavigne R."/>
            <person name="De Mot R."/>
        </authorList>
    </citation>
    <scope>NUCLEOTIDE SEQUENCE [LARGE SCALE GENOMIC DNA]</scope>
    <source>
        <strain evidence="2 3">RW8P3</strain>
    </source>
</reference>
<proteinExistence type="predicted"/>
<feature type="domain" description="AMP-dependent synthetase/ligase" evidence="1">
    <location>
        <begin position="31"/>
        <end position="133"/>
    </location>
</feature>
<dbReference type="RefSeq" id="WP_186685542.1">
    <property type="nucleotide sequence ID" value="NZ_CP077093.1"/>
</dbReference>
<dbReference type="Pfam" id="PF00501">
    <property type="entry name" value="AMP-binding"/>
    <property type="match status" value="1"/>
</dbReference>
<dbReference type="InterPro" id="IPR000873">
    <property type="entry name" value="AMP-dep_synth/lig_dom"/>
</dbReference>
<protein>
    <submittedName>
        <fullName evidence="2">Acyl-CoA synthetase</fullName>
    </submittedName>
</protein>
<gene>
    <name evidence="2" type="ORF">HU752_014760</name>
</gene>
<organism evidence="2 3">
    <name type="scientific">Pseudomonas vanderleydeniana</name>
    <dbReference type="NCBI Taxonomy" id="2745495"/>
    <lineage>
        <taxon>Bacteria</taxon>
        <taxon>Pseudomonadati</taxon>
        <taxon>Pseudomonadota</taxon>
        <taxon>Gammaproteobacteria</taxon>
        <taxon>Pseudomonadales</taxon>
        <taxon>Pseudomonadaceae</taxon>
        <taxon>Pseudomonas</taxon>
    </lineage>
</organism>
<accession>A0A9E6PQA8</accession>
<sequence length="331" mass="36986">MSVHELKRPPATLPPQPETVSILPAALEQLRHWAQVSPLQSALRHKRHGQWHSWRWIDTLREVERLADGLRQQGFSAESRLALSGSLEPNLLLVALAAHSIGGQVFSLAPDLSAEALGQAFWRLQPSHGFVDSRQQLLDWLAAGEADSAPGVLIANQLPGRLPGLPRQTVLAFASLCGDNQAPRPIVLWRAPLAQPQLWSEEGTDWSGGLAVLLDQWLNSGHSLAFAESRDSASRDRREVAPSGLLLSPERLQTLADEIEQRLAAPGTWRRRLCEWSLAHPERLIARLLKQRVRRLLGFQRLQYIWQPSQPVKLPATFNQWRLQAPGRKSA</sequence>
<dbReference type="SUPFAM" id="SSF56801">
    <property type="entry name" value="Acetyl-CoA synthetase-like"/>
    <property type="match status" value="1"/>
</dbReference>
<evidence type="ECO:0000313" key="3">
    <source>
        <dbReference type="Proteomes" id="UP000634530"/>
    </source>
</evidence>
<evidence type="ECO:0000259" key="1">
    <source>
        <dbReference type="Pfam" id="PF00501"/>
    </source>
</evidence>
<dbReference type="Gene3D" id="3.40.50.980">
    <property type="match status" value="1"/>
</dbReference>
<dbReference type="EMBL" id="CP077093">
    <property type="protein sequence ID" value="QXI31117.1"/>
    <property type="molecule type" value="Genomic_DNA"/>
</dbReference>
<name>A0A9E6PQA8_9PSED</name>